<keyword evidence="1" id="KW-0812">Transmembrane</keyword>
<evidence type="ECO:0000256" key="1">
    <source>
        <dbReference type="SAM" id="Phobius"/>
    </source>
</evidence>
<proteinExistence type="predicted"/>
<keyword evidence="1" id="KW-0472">Membrane</keyword>
<keyword evidence="1" id="KW-1133">Transmembrane helix</keyword>
<sequence length="115" mass="13269">HDSKRDGACVCVCGKVSNVNGCDLNCRSIPFEFLFLFRFVSFFFLQYSLSSTASTLYLTFSFFLLLLLFLHVKQTHREQKRTATWDTGESEHQKQHALSPLYLLFNGFRGAELVM</sequence>
<organism evidence="2">
    <name type="scientific">Trypanosoma congolense (strain IL3000)</name>
    <dbReference type="NCBI Taxonomy" id="1068625"/>
    <lineage>
        <taxon>Eukaryota</taxon>
        <taxon>Discoba</taxon>
        <taxon>Euglenozoa</taxon>
        <taxon>Kinetoplastea</taxon>
        <taxon>Metakinetoplastina</taxon>
        <taxon>Trypanosomatida</taxon>
        <taxon>Trypanosomatidae</taxon>
        <taxon>Trypanosoma</taxon>
        <taxon>Nannomonas</taxon>
    </lineage>
</organism>
<dbReference type="VEuPathDB" id="TriTrypDB:TcIL3000_8_1460"/>
<evidence type="ECO:0000313" key="2">
    <source>
        <dbReference type="EMBL" id="CCC91929.1"/>
    </source>
</evidence>
<feature type="transmembrane region" description="Helical" evidence="1">
    <location>
        <begin position="55"/>
        <end position="72"/>
    </location>
</feature>
<dbReference type="AlphaFoldDB" id="G0URB7"/>
<reference evidence="2" key="1">
    <citation type="journal article" date="2012" name="Proc. Natl. Acad. Sci. U.S.A.">
        <title>Antigenic diversity is generated by distinct evolutionary mechanisms in African trypanosome species.</title>
        <authorList>
            <person name="Jackson A.P."/>
            <person name="Berry A."/>
            <person name="Aslett M."/>
            <person name="Allison H.C."/>
            <person name="Burton P."/>
            <person name="Vavrova-Anderson J."/>
            <person name="Brown R."/>
            <person name="Browne H."/>
            <person name="Corton N."/>
            <person name="Hauser H."/>
            <person name="Gamble J."/>
            <person name="Gilderthorp R."/>
            <person name="Marcello L."/>
            <person name="McQuillan J."/>
            <person name="Otto T.D."/>
            <person name="Quail M.A."/>
            <person name="Sanders M.J."/>
            <person name="van Tonder A."/>
            <person name="Ginger M.L."/>
            <person name="Field M.C."/>
            <person name="Barry J.D."/>
            <person name="Hertz-Fowler C."/>
            <person name="Berriman M."/>
        </authorList>
    </citation>
    <scope>NUCLEOTIDE SEQUENCE</scope>
    <source>
        <strain evidence="2">IL3000</strain>
    </source>
</reference>
<name>G0URB7_TRYCI</name>
<feature type="non-terminal residue" evidence="2">
    <location>
        <position position="1"/>
    </location>
</feature>
<accession>G0URB7</accession>
<dbReference type="EMBL" id="HE575321">
    <property type="protein sequence ID" value="CCC91929.1"/>
    <property type="molecule type" value="Genomic_DNA"/>
</dbReference>
<protein>
    <submittedName>
        <fullName evidence="2">Uncharacterized protein TCIL3000_8_1460</fullName>
    </submittedName>
</protein>
<gene>
    <name evidence="2" type="ORF">TCIL3000_8_1460</name>
</gene>